<dbReference type="InterPro" id="IPR017930">
    <property type="entry name" value="Myb_dom"/>
</dbReference>
<dbReference type="PROSITE" id="PS51294">
    <property type="entry name" value="HTH_MYB"/>
    <property type="match status" value="1"/>
</dbReference>
<dbReference type="InterPro" id="IPR006447">
    <property type="entry name" value="Myb_dom_plants"/>
</dbReference>
<feature type="compositionally biased region" description="Acidic residues" evidence="7">
    <location>
        <begin position="188"/>
        <end position="198"/>
    </location>
</feature>
<dbReference type="GO" id="GO:0010158">
    <property type="term" value="P:abaxial cell fate specification"/>
    <property type="evidence" value="ECO:0007669"/>
    <property type="project" value="InterPro"/>
</dbReference>
<keyword evidence="2" id="KW-0217">Developmental protein</keyword>
<protein>
    <recommendedName>
        <fullName evidence="8">HTH myb-type domain-containing protein</fullName>
    </recommendedName>
</protein>
<dbReference type="GO" id="GO:0000976">
    <property type="term" value="F:transcription cis-regulatory region binding"/>
    <property type="evidence" value="ECO:0007669"/>
    <property type="project" value="InterPro"/>
</dbReference>
<dbReference type="EMBL" id="KI394815">
    <property type="protein sequence ID" value="ERN00673.1"/>
    <property type="molecule type" value="Genomic_DNA"/>
</dbReference>
<evidence type="ECO:0000256" key="7">
    <source>
        <dbReference type="SAM" id="MobiDB-lite"/>
    </source>
</evidence>
<keyword evidence="5" id="KW-0804">Transcription</keyword>
<keyword evidence="3" id="KW-0221">Differentiation</keyword>
<proteinExistence type="predicted"/>
<accession>W1NYG2</accession>
<evidence type="ECO:0000259" key="8">
    <source>
        <dbReference type="PROSITE" id="PS51294"/>
    </source>
</evidence>
<keyword evidence="10" id="KW-1185">Reference proteome</keyword>
<dbReference type="FunFam" id="1.10.10.60:FF:000002">
    <property type="entry name" value="Myb family transcription factor"/>
    <property type="match status" value="1"/>
</dbReference>
<dbReference type="SUPFAM" id="SSF46689">
    <property type="entry name" value="Homeodomain-like"/>
    <property type="match status" value="1"/>
</dbReference>
<dbReference type="PANTHER" id="PTHR31496">
    <property type="entry name" value="TRANSCRIPTION FACTOR KAN2-RELATED"/>
    <property type="match status" value="1"/>
</dbReference>
<dbReference type="Pfam" id="PF00249">
    <property type="entry name" value="Myb_DNA-binding"/>
    <property type="match status" value="1"/>
</dbReference>
<keyword evidence="4" id="KW-0805">Transcription regulation</keyword>
<dbReference type="GO" id="GO:0006355">
    <property type="term" value="P:regulation of DNA-templated transcription"/>
    <property type="evidence" value="ECO:0007669"/>
    <property type="project" value="InterPro"/>
</dbReference>
<dbReference type="GO" id="GO:0005634">
    <property type="term" value="C:nucleus"/>
    <property type="evidence" value="ECO:0007669"/>
    <property type="project" value="UniProtKB-SubCell"/>
</dbReference>
<dbReference type="AlphaFoldDB" id="W1NYG2"/>
<organism evidence="9 10">
    <name type="scientific">Amborella trichopoda</name>
    <dbReference type="NCBI Taxonomy" id="13333"/>
    <lineage>
        <taxon>Eukaryota</taxon>
        <taxon>Viridiplantae</taxon>
        <taxon>Streptophyta</taxon>
        <taxon>Embryophyta</taxon>
        <taxon>Tracheophyta</taxon>
        <taxon>Spermatophyta</taxon>
        <taxon>Magnoliopsida</taxon>
        <taxon>Amborellales</taxon>
        <taxon>Amborellaceae</taxon>
        <taxon>Amborella</taxon>
    </lineage>
</organism>
<evidence type="ECO:0000313" key="10">
    <source>
        <dbReference type="Proteomes" id="UP000017836"/>
    </source>
</evidence>
<evidence type="ECO:0000256" key="4">
    <source>
        <dbReference type="ARBA" id="ARBA00023015"/>
    </source>
</evidence>
<feature type="domain" description="HTH myb-type" evidence="8">
    <location>
        <begin position="17"/>
        <end position="77"/>
    </location>
</feature>
<feature type="region of interest" description="Disordered" evidence="7">
    <location>
        <begin position="156"/>
        <end position="198"/>
    </location>
</feature>
<dbReference type="Proteomes" id="UP000017836">
    <property type="component" value="Unassembled WGS sequence"/>
</dbReference>
<dbReference type="NCBIfam" id="TIGR01557">
    <property type="entry name" value="myb_SHAQKYF"/>
    <property type="match status" value="1"/>
</dbReference>
<dbReference type="InterPro" id="IPR001005">
    <property type="entry name" value="SANT/Myb"/>
</dbReference>
<dbReference type="Gramene" id="ERN00673">
    <property type="protein sequence ID" value="ERN00673"/>
    <property type="gene ID" value="AMTR_s00106p00040830"/>
</dbReference>
<evidence type="ECO:0000256" key="3">
    <source>
        <dbReference type="ARBA" id="ARBA00022782"/>
    </source>
</evidence>
<dbReference type="HOGENOM" id="CLU_1379812_0_0_1"/>
<keyword evidence="6" id="KW-0539">Nucleus</keyword>
<dbReference type="InterPro" id="IPR044847">
    <property type="entry name" value="KAN_fam"/>
</dbReference>
<dbReference type="PANTHER" id="PTHR31496:SF3">
    <property type="entry name" value="TRANSCRIPTION REPRESSOR KAN1"/>
    <property type="match status" value="1"/>
</dbReference>
<evidence type="ECO:0000313" key="9">
    <source>
        <dbReference type="EMBL" id="ERN00673.1"/>
    </source>
</evidence>
<evidence type="ECO:0000256" key="2">
    <source>
        <dbReference type="ARBA" id="ARBA00022473"/>
    </source>
</evidence>
<dbReference type="STRING" id="13333.W1NYG2"/>
<evidence type="ECO:0000256" key="5">
    <source>
        <dbReference type="ARBA" id="ARBA00023163"/>
    </source>
</evidence>
<sequence>MEEFMMGRKICGRRYNRSRHPRLRWTPDLHLRFVAAVERLGGEYKATPKLVLELMEVKGLTLAHVKSHLQMYRSMKNEEGGEDHFLKRPGEVIDSSSLCGIRKRMISPTVDHHQHVHHQGAFKFELGFPVQWNSYEESCAPLKELGLLDSLKKKSKTSMEDEEAYKGGVDEEVMTPYRHPHKVREIKEEEEESTDMKT</sequence>
<comment type="subcellular location">
    <subcellularLocation>
        <location evidence="1">Nucleus</location>
    </subcellularLocation>
</comment>
<evidence type="ECO:0000256" key="1">
    <source>
        <dbReference type="ARBA" id="ARBA00004123"/>
    </source>
</evidence>
<name>W1NYG2_AMBTC</name>
<evidence type="ECO:0000256" key="6">
    <source>
        <dbReference type="ARBA" id="ARBA00023242"/>
    </source>
</evidence>
<gene>
    <name evidence="9" type="ORF">AMTR_s00106p00040830</name>
</gene>
<dbReference type="InterPro" id="IPR009057">
    <property type="entry name" value="Homeodomain-like_sf"/>
</dbReference>
<reference evidence="10" key="1">
    <citation type="journal article" date="2013" name="Science">
        <title>The Amborella genome and the evolution of flowering plants.</title>
        <authorList>
            <consortium name="Amborella Genome Project"/>
        </authorList>
    </citation>
    <scope>NUCLEOTIDE SEQUENCE [LARGE SCALE GENOMIC DNA]</scope>
</reference>
<dbReference type="Gene3D" id="1.10.10.60">
    <property type="entry name" value="Homeodomain-like"/>
    <property type="match status" value="1"/>
</dbReference>